<accession>X1A194</accession>
<protein>
    <submittedName>
        <fullName evidence="2">Uncharacterized protein</fullName>
    </submittedName>
</protein>
<keyword evidence="1" id="KW-1133">Transmembrane helix</keyword>
<sequence length="91" mass="9947">MEGIVFAGLLGGIGGLTRGVVGLLKALSLRRRILWAYYLITVVIAVIIGIFVGIIFDFDPRLSLLAGYAGTDILEGLYKSFKVQKVYVKKK</sequence>
<feature type="transmembrane region" description="Helical" evidence="1">
    <location>
        <begin position="36"/>
        <end position="56"/>
    </location>
</feature>
<comment type="caution">
    <text evidence="2">The sequence shown here is derived from an EMBL/GenBank/DDBJ whole genome shotgun (WGS) entry which is preliminary data.</text>
</comment>
<evidence type="ECO:0000313" key="2">
    <source>
        <dbReference type="EMBL" id="GAG75855.1"/>
    </source>
</evidence>
<keyword evidence="1" id="KW-0472">Membrane</keyword>
<dbReference type="AlphaFoldDB" id="X1A194"/>
<dbReference type="EMBL" id="BART01013292">
    <property type="protein sequence ID" value="GAG75855.1"/>
    <property type="molecule type" value="Genomic_DNA"/>
</dbReference>
<reference evidence="2" key="1">
    <citation type="journal article" date="2014" name="Front. Microbiol.">
        <title>High frequency of phylogenetically diverse reductive dehalogenase-homologous genes in deep subseafloor sedimentary metagenomes.</title>
        <authorList>
            <person name="Kawai M."/>
            <person name="Futagami T."/>
            <person name="Toyoda A."/>
            <person name="Takaki Y."/>
            <person name="Nishi S."/>
            <person name="Hori S."/>
            <person name="Arai W."/>
            <person name="Tsubouchi T."/>
            <person name="Morono Y."/>
            <person name="Uchiyama I."/>
            <person name="Ito T."/>
            <person name="Fujiyama A."/>
            <person name="Inagaki F."/>
            <person name="Takami H."/>
        </authorList>
    </citation>
    <scope>NUCLEOTIDE SEQUENCE</scope>
    <source>
        <strain evidence="2">Expedition CK06-06</strain>
    </source>
</reference>
<name>X1A194_9ZZZZ</name>
<keyword evidence="1" id="KW-0812">Transmembrane</keyword>
<evidence type="ECO:0000256" key="1">
    <source>
        <dbReference type="SAM" id="Phobius"/>
    </source>
</evidence>
<organism evidence="2">
    <name type="scientific">marine sediment metagenome</name>
    <dbReference type="NCBI Taxonomy" id="412755"/>
    <lineage>
        <taxon>unclassified sequences</taxon>
        <taxon>metagenomes</taxon>
        <taxon>ecological metagenomes</taxon>
    </lineage>
</organism>
<gene>
    <name evidence="2" type="ORF">S01H4_27265</name>
</gene>
<proteinExistence type="predicted"/>
<feature type="transmembrane region" description="Helical" evidence="1">
    <location>
        <begin position="6"/>
        <end position="24"/>
    </location>
</feature>